<accession>A1HTI2</accession>
<evidence type="ECO:0000313" key="9">
    <source>
        <dbReference type="EMBL" id="EAX46660.1"/>
    </source>
</evidence>
<dbReference type="eggNOG" id="COG0008">
    <property type="taxonomic scope" value="Bacteria"/>
</dbReference>
<dbReference type="NCBIfam" id="TIGR00464">
    <property type="entry name" value="gltX_bact"/>
    <property type="match status" value="1"/>
</dbReference>
<dbReference type="RefSeq" id="WP_007290336.1">
    <property type="nucleotide sequence ID" value="NZ_AAWL01000025.1"/>
</dbReference>
<keyword evidence="7" id="KW-0648">Protein biosynthesis</keyword>
<dbReference type="PRINTS" id="PR00987">
    <property type="entry name" value="TRNASYNTHGLU"/>
</dbReference>
<sequence>MFNWLLAKKHGGKMILRIEDTDLERSSKESEENIKEALRWLGIQWDEGVDVGGPYGPYRQTERLDIYRQYTDKLIAEGKAYLCYCTDEELEAQRQAQLARGETPRYSGRCAGLTEEERRRMAAEGRKAAVRFRVPENQQIVFKDLVRGVVTFDSNGIGDFVIVKSDGIPVYNYAVVIDDALMRITHVIRAEEHLSNTPRQVLLYQALGFELPEFGHISLILGKDRTKMSKRHGATSVEQYRQLGYLPEGLVNFLALLGWSPANEREFLPLMN</sequence>
<evidence type="ECO:0000256" key="1">
    <source>
        <dbReference type="ARBA" id="ARBA00012835"/>
    </source>
</evidence>
<dbReference type="GO" id="GO:0005829">
    <property type="term" value="C:cytosol"/>
    <property type="evidence" value="ECO:0007669"/>
    <property type="project" value="TreeGrafter"/>
</dbReference>
<evidence type="ECO:0000256" key="2">
    <source>
        <dbReference type="ARBA" id="ARBA00022598"/>
    </source>
</evidence>
<evidence type="ECO:0000256" key="5">
    <source>
        <dbReference type="ARBA" id="ARBA00023146"/>
    </source>
</evidence>
<dbReference type="InterPro" id="IPR004527">
    <property type="entry name" value="Glu-tRNA-ligase_bac/mito"/>
</dbReference>
<dbReference type="GO" id="GO:0005524">
    <property type="term" value="F:ATP binding"/>
    <property type="evidence" value="ECO:0007669"/>
    <property type="project" value="UniProtKB-KW"/>
</dbReference>
<keyword evidence="4 7" id="KW-0067">ATP-binding</keyword>
<dbReference type="InterPro" id="IPR020058">
    <property type="entry name" value="Glu/Gln-tRNA-synth_Ib_cat-dom"/>
</dbReference>
<dbReference type="Proteomes" id="UP000005139">
    <property type="component" value="Unassembled WGS sequence"/>
</dbReference>
<dbReference type="GO" id="GO:0004818">
    <property type="term" value="F:glutamate-tRNA ligase activity"/>
    <property type="evidence" value="ECO:0007669"/>
    <property type="project" value="UniProtKB-EC"/>
</dbReference>
<reference evidence="9 10" key="2">
    <citation type="submission" date="2007-01" db="EMBL/GenBank/DDBJ databases">
        <title>Sequencing of the draft genome and assembly of Thermosinus carboxydivorans Nor1.</title>
        <authorList>
            <consortium name="US DOE Joint Genome Institute (JGI-PGF)"/>
            <person name="Copeland A."/>
            <person name="Lucas S."/>
            <person name="Lapidus A."/>
            <person name="Barry K."/>
            <person name="Glavina del Rio T."/>
            <person name="Dalin E."/>
            <person name="Tice H."/>
            <person name="Bruce D."/>
            <person name="Pitluck S."/>
            <person name="Richardson P."/>
        </authorList>
    </citation>
    <scope>NUCLEOTIDE SEQUENCE [LARGE SCALE GENOMIC DNA]</scope>
    <source>
        <strain evidence="9 10">Nor1</strain>
    </source>
</reference>
<dbReference type="AlphaFoldDB" id="A1HTI2"/>
<feature type="domain" description="Glutamyl/glutaminyl-tRNA synthetase class Ib catalytic" evidence="8">
    <location>
        <begin position="1"/>
        <end position="268"/>
    </location>
</feature>
<keyword evidence="10" id="KW-1185">Reference proteome</keyword>
<dbReference type="InterPro" id="IPR033910">
    <property type="entry name" value="GluRS_core"/>
</dbReference>
<dbReference type="Pfam" id="PF00749">
    <property type="entry name" value="tRNA-synt_1c"/>
    <property type="match status" value="1"/>
</dbReference>
<evidence type="ECO:0000256" key="4">
    <source>
        <dbReference type="ARBA" id="ARBA00022840"/>
    </source>
</evidence>
<dbReference type="GO" id="GO:0008270">
    <property type="term" value="F:zinc ion binding"/>
    <property type="evidence" value="ECO:0007669"/>
    <property type="project" value="InterPro"/>
</dbReference>
<dbReference type="InterPro" id="IPR000924">
    <property type="entry name" value="Glu/Gln-tRNA-synth"/>
</dbReference>
<comment type="similarity">
    <text evidence="7">Belongs to the class-I aminoacyl-tRNA synthetase family.</text>
</comment>
<name>A1HTI2_9FIRM</name>
<dbReference type="GO" id="GO:0006424">
    <property type="term" value="P:glutamyl-tRNA aminoacylation"/>
    <property type="evidence" value="ECO:0007669"/>
    <property type="project" value="InterPro"/>
</dbReference>
<evidence type="ECO:0000256" key="6">
    <source>
        <dbReference type="ARBA" id="ARBA00030865"/>
    </source>
</evidence>
<reference evidence="9 10" key="1">
    <citation type="submission" date="2007-01" db="EMBL/GenBank/DDBJ databases">
        <title>Annotation of the draft genome assembly of Thermosinus carboxydivorans Nor1.</title>
        <authorList>
            <consortium name="US DOE Joint Genome Institute (JGI-ORNL)"/>
            <person name="Larimer F."/>
            <person name="Land M."/>
            <person name="Hauser L."/>
        </authorList>
    </citation>
    <scope>NUCLEOTIDE SEQUENCE [LARGE SCALE GENOMIC DNA]</scope>
    <source>
        <strain evidence="9 10">Nor1</strain>
    </source>
</reference>
<comment type="caution">
    <text evidence="9">The sequence shown here is derived from an EMBL/GenBank/DDBJ whole genome shotgun (WGS) entry which is preliminary data.</text>
</comment>
<dbReference type="InterPro" id="IPR014729">
    <property type="entry name" value="Rossmann-like_a/b/a_fold"/>
</dbReference>
<dbReference type="InterPro" id="IPR049940">
    <property type="entry name" value="GluQ/Sye"/>
</dbReference>
<evidence type="ECO:0000256" key="7">
    <source>
        <dbReference type="RuleBase" id="RU363037"/>
    </source>
</evidence>
<keyword evidence="5 7" id="KW-0030">Aminoacyl-tRNA synthetase</keyword>
<evidence type="ECO:0000313" key="10">
    <source>
        <dbReference type="Proteomes" id="UP000005139"/>
    </source>
</evidence>
<keyword evidence="3 7" id="KW-0547">Nucleotide-binding</keyword>
<dbReference type="EC" id="6.1.1.17" evidence="1"/>
<dbReference type="Gene3D" id="3.40.50.620">
    <property type="entry name" value="HUPs"/>
    <property type="match status" value="1"/>
</dbReference>
<protein>
    <recommendedName>
        <fullName evidence="1">glutamate--tRNA ligase</fullName>
        <ecNumber evidence="1">6.1.1.17</ecNumber>
    </recommendedName>
    <alternativeName>
        <fullName evidence="6">Glutamyl-tRNA synthetase</fullName>
    </alternativeName>
</protein>
<evidence type="ECO:0000259" key="8">
    <source>
        <dbReference type="Pfam" id="PF00749"/>
    </source>
</evidence>
<proteinExistence type="inferred from homology"/>
<dbReference type="PANTHER" id="PTHR43311:SF2">
    <property type="entry name" value="GLUTAMATE--TRNA LIGASE, MITOCHONDRIAL-RELATED"/>
    <property type="match status" value="1"/>
</dbReference>
<dbReference type="PANTHER" id="PTHR43311">
    <property type="entry name" value="GLUTAMATE--TRNA LIGASE"/>
    <property type="match status" value="1"/>
</dbReference>
<dbReference type="CDD" id="cd00808">
    <property type="entry name" value="GluRS_core"/>
    <property type="match status" value="1"/>
</dbReference>
<keyword evidence="2 7" id="KW-0436">Ligase</keyword>
<organism evidence="9 10">
    <name type="scientific">Thermosinus carboxydivorans Nor1</name>
    <dbReference type="NCBI Taxonomy" id="401526"/>
    <lineage>
        <taxon>Bacteria</taxon>
        <taxon>Bacillati</taxon>
        <taxon>Bacillota</taxon>
        <taxon>Negativicutes</taxon>
        <taxon>Selenomonadales</taxon>
        <taxon>Sporomusaceae</taxon>
        <taxon>Thermosinus</taxon>
    </lineage>
</organism>
<gene>
    <name evidence="9" type="ORF">TcarDRAFT_0126</name>
</gene>
<evidence type="ECO:0000256" key="3">
    <source>
        <dbReference type="ARBA" id="ARBA00022741"/>
    </source>
</evidence>
<dbReference type="EMBL" id="AAWL01000025">
    <property type="protein sequence ID" value="EAX46660.1"/>
    <property type="molecule type" value="Genomic_DNA"/>
</dbReference>
<dbReference type="SUPFAM" id="SSF52374">
    <property type="entry name" value="Nucleotidylyl transferase"/>
    <property type="match status" value="1"/>
</dbReference>